<evidence type="ECO:0000313" key="2">
    <source>
        <dbReference type="Proteomes" id="UP001365128"/>
    </source>
</evidence>
<comment type="caution">
    <text evidence="1">The sequence shown here is derived from an EMBL/GenBank/DDBJ whole genome shotgun (WGS) entry which is preliminary data.</text>
</comment>
<organism evidence="1 2">
    <name type="scientific">Phyllosticta citricarpa</name>
    <dbReference type="NCBI Taxonomy" id="55181"/>
    <lineage>
        <taxon>Eukaryota</taxon>
        <taxon>Fungi</taxon>
        <taxon>Dikarya</taxon>
        <taxon>Ascomycota</taxon>
        <taxon>Pezizomycotina</taxon>
        <taxon>Dothideomycetes</taxon>
        <taxon>Dothideomycetes incertae sedis</taxon>
        <taxon>Botryosphaeriales</taxon>
        <taxon>Phyllostictaceae</taxon>
        <taxon>Phyllosticta</taxon>
    </lineage>
</organism>
<protein>
    <submittedName>
        <fullName evidence="1">Uncharacterized protein</fullName>
    </submittedName>
</protein>
<sequence length="260" mass="29244">MSRRSPIKLDKTNVKVQMHIIHKLTLGCCAAISHHESSSGLLIPKCAWHTVDSSQDVTVLGIGRLPLSKNVKHIAPSRTRPVKPQIDSFTFLEQLRNSFSKPHVLPKTPPAVSRSPHVLLEAANRLHNVKRQVGRQSKLLCTQQMFKHFSPCWSQAVGQQRSDFVLAPVPLLLDEAIPVRYQRFSSRWQESEQAPWSAALELRIVTRVEQLARTLLRWTTVEDGVTTQRITTSLLPFLSAAPSIDVSSQYESGRKRTLAP</sequence>
<accession>A0ABR1MGG6</accession>
<name>A0ABR1MGG6_9PEZI</name>
<evidence type="ECO:0000313" key="1">
    <source>
        <dbReference type="EMBL" id="KAK7548733.1"/>
    </source>
</evidence>
<dbReference type="EMBL" id="JBBPDW010000010">
    <property type="protein sequence ID" value="KAK7548733.1"/>
    <property type="molecule type" value="Genomic_DNA"/>
</dbReference>
<keyword evidence="2" id="KW-1185">Reference proteome</keyword>
<reference evidence="1 2" key="1">
    <citation type="submission" date="2024-04" db="EMBL/GenBank/DDBJ databases">
        <title>Phyllosticta paracitricarpa is synonymous to the EU quarantine fungus P. citricarpa based on phylogenomic analyses.</title>
        <authorList>
            <consortium name="Lawrence Berkeley National Laboratory"/>
            <person name="Van Ingen-Buijs V.A."/>
            <person name="Van Westerhoven A.C."/>
            <person name="Haridas S."/>
            <person name="Skiadas P."/>
            <person name="Martin F."/>
            <person name="Groenewald J.Z."/>
            <person name="Crous P.W."/>
            <person name="Seidl M.F."/>
        </authorList>
    </citation>
    <scope>NUCLEOTIDE SEQUENCE [LARGE SCALE GENOMIC DNA]</scope>
    <source>
        <strain evidence="1 2">CBS 122670</strain>
    </source>
</reference>
<gene>
    <name evidence="1" type="ORF">IWX46DRAFT_626135</name>
</gene>
<dbReference type="Proteomes" id="UP001365128">
    <property type="component" value="Unassembled WGS sequence"/>
</dbReference>
<proteinExistence type="predicted"/>